<evidence type="ECO:0000313" key="2">
    <source>
        <dbReference type="Proteomes" id="UP000245765"/>
    </source>
</evidence>
<dbReference type="EMBL" id="QGNA01000001">
    <property type="protein sequence ID" value="PWS39141.1"/>
    <property type="molecule type" value="Genomic_DNA"/>
</dbReference>
<proteinExistence type="predicted"/>
<accession>A0A317FJB0</accession>
<dbReference type="RefSeq" id="WP_109869762.1">
    <property type="nucleotide sequence ID" value="NZ_QGNA01000001.1"/>
</dbReference>
<dbReference type="OrthoDB" id="8443104at2"/>
<keyword evidence="2" id="KW-1185">Reference proteome</keyword>
<dbReference type="AlphaFoldDB" id="A0A317FJB0"/>
<gene>
    <name evidence="1" type="ORF">DFH01_07865</name>
</gene>
<dbReference type="PROSITE" id="PS51257">
    <property type="entry name" value="PROKAR_LIPOPROTEIN"/>
    <property type="match status" value="1"/>
</dbReference>
<protein>
    <submittedName>
        <fullName evidence="1">Uncharacterized protein</fullName>
    </submittedName>
</protein>
<evidence type="ECO:0000313" key="1">
    <source>
        <dbReference type="EMBL" id="PWS39141.1"/>
    </source>
</evidence>
<name>A0A317FJB0_9PROT</name>
<dbReference type="Proteomes" id="UP000245765">
    <property type="component" value="Unassembled WGS sequence"/>
</dbReference>
<organism evidence="1 2">
    <name type="scientific">Falsiroseomonas bella</name>
    <dbReference type="NCBI Taxonomy" id="2184016"/>
    <lineage>
        <taxon>Bacteria</taxon>
        <taxon>Pseudomonadati</taxon>
        <taxon>Pseudomonadota</taxon>
        <taxon>Alphaproteobacteria</taxon>
        <taxon>Acetobacterales</taxon>
        <taxon>Roseomonadaceae</taxon>
        <taxon>Falsiroseomonas</taxon>
    </lineage>
</organism>
<comment type="caution">
    <text evidence="1">The sequence shown here is derived from an EMBL/GenBank/DDBJ whole genome shotgun (WGS) entry which is preliminary data.</text>
</comment>
<sequence>MRGFGFAGIVALPLLLAGCGGGDTAVAGLAPCPRIAILAEGADLTRFREGAPRDLTAMVVDARIIGFDATCDYAGRERNAVEVRITPRFEAERGPAADSRSVDLPWFVAVSDPADSVTLERIPASTQVSFPANVARALATGRQVRLTVRAEEGTRIQEYPVRIAFQLTPDQLALNRQRGPR</sequence>
<reference evidence="2" key="1">
    <citation type="submission" date="2018-05" db="EMBL/GenBank/DDBJ databases">
        <authorList>
            <person name="Du Z."/>
            <person name="Wang X."/>
        </authorList>
    </citation>
    <scope>NUCLEOTIDE SEQUENCE [LARGE SCALE GENOMIC DNA]</scope>
    <source>
        <strain evidence="2">CQN31</strain>
    </source>
</reference>